<name>A0ABD0Y2M4_9HEMI</name>
<feature type="region of interest" description="Disordered" evidence="1">
    <location>
        <begin position="279"/>
        <end position="299"/>
    </location>
</feature>
<feature type="compositionally biased region" description="Basic and acidic residues" evidence="1">
    <location>
        <begin position="466"/>
        <end position="475"/>
    </location>
</feature>
<organism evidence="2 3">
    <name type="scientific">Ranatra chinensis</name>
    <dbReference type="NCBI Taxonomy" id="642074"/>
    <lineage>
        <taxon>Eukaryota</taxon>
        <taxon>Metazoa</taxon>
        <taxon>Ecdysozoa</taxon>
        <taxon>Arthropoda</taxon>
        <taxon>Hexapoda</taxon>
        <taxon>Insecta</taxon>
        <taxon>Pterygota</taxon>
        <taxon>Neoptera</taxon>
        <taxon>Paraneoptera</taxon>
        <taxon>Hemiptera</taxon>
        <taxon>Heteroptera</taxon>
        <taxon>Panheteroptera</taxon>
        <taxon>Nepomorpha</taxon>
        <taxon>Nepidae</taxon>
        <taxon>Ranatrinae</taxon>
        <taxon>Ranatra</taxon>
    </lineage>
</organism>
<comment type="caution">
    <text evidence="2">The sequence shown here is derived from an EMBL/GenBank/DDBJ whole genome shotgun (WGS) entry which is preliminary data.</text>
</comment>
<gene>
    <name evidence="2" type="ORF">AAG570_004788</name>
</gene>
<protein>
    <submittedName>
        <fullName evidence="2">Uncharacterized protein</fullName>
    </submittedName>
</protein>
<keyword evidence="3" id="KW-1185">Reference proteome</keyword>
<dbReference type="EMBL" id="JBFDAA010000016">
    <property type="protein sequence ID" value="KAL1117462.1"/>
    <property type="molecule type" value="Genomic_DNA"/>
</dbReference>
<reference evidence="2 3" key="1">
    <citation type="submission" date="2024-07" db="EMBL/GenBank/DDBJ databases">
        <title>Chromosome-level genome assembly of the water stick insect Ranatra chinensis (Heteroptera: Nepidae).</title>
        <authorList>
            <person name="Liu X."/>
        </authorList>
    </citation>
    <scope>NUCLEOTIDE SEQUENCE [LARGE SCALE GENOMIC DNA]</scope>
    <source>
        <strain evidence="2">Cailab_2021Rc</strain>
        <tissue evidence="2">Muscle</tissue>
    </source>
</reference>
<evidence type="ECO:0000256" key="1">
    <source>
        <dbReference type="SAM" id="MobiDB-lite"/>
    </source>
</evidence>
<sequence length="549" mass="61436">MGWLRDEGNCTCGVPETVGHVLLERGKYVDLRGDYVRKVGEKDRVIEHSKDTPDIVVLQPKKTLASFTQTKYLIKEERHLGRPWGHKLCQFPGRIPASTAKRNIQEKVYSSCSELGGPSRFRPIAFFSGELSGSSGMDKAKTVRTNELRARDYKPRTDVTPQADQGAKVSLIREEGSRGGLQSIDDSRFKSFHSKLENHPNHLANALSPNARPLNPPRRLKRRWTPVTFSLSNASAIVDRNGSGNFPPNDEDPLEYTWRNKEARLQDILRLLKLEEELEEGGVGQGPPLPPPRHRPHYRQPFAISPPDPLLYAASQGESVFAVPPSDQRFYHPAPPPGNAHKCPAKKYEARNKLFSTVLRTPPVHYCFPSQDESGLRLQAFYSQRFDLERSAGNIVGLDLPFPLLSTQRVETLRNPKLVEMDPSTWLVNFRPATELMGMLPPNPSMSLEAVPRYCRIQMDRQNNVFKERAPRTEVSDVEEPSSGGLANGVPRVPVGAEPSRGEAALGPPPESTTEQEDPDEEASPQVFKTPLLDFTATKEDIIFVGEHQ</sequence>
<accession>A0ABD0Y2M4</accession>
<dbReference type="Proteomes" id="UP001558652">
    <property type="component" value="Unassembled WGS sequence"/>
</dbReference>
<dbReference type="AlphaFoldDB" id="A0ABD0Y2M4"/>
<evidence type="ECO:0000313" key="2">
    <source>
        <dbReference type="EMBL" id="KAL1117462.1"/>
    </source>
</evidence>
<proteinExistence type="predicted"/>
<evidence type="ECO:0000313" key="3">
    <source>
        <dbReference type="Proteomes" id="UP001558652"/>
    </source>
</evidence>
<feature type="compositionally biased region" description="Acidic residues" evidence="1">
    <location>
        <begin position="514"/>
        <end position="523"/>
    </location>
</feature>
<feature type="region of interest" description="Disordered" evidence="1">
    <location>
        <begin position="465"/>
        <end position="533"/>
    </location>
</feature>